<dbReference type="PANTHER" id="PTHR37332">
    <property type="entry name" value="EXPRESSED PROTEIN"/>
    <property type="match status" value="1"/>
</dbReference>
<proteinExistence type="predicted"/>
<dbReference type="Proteomes" id="UP001146793">
    <property type="component" value="Unassembled WGS sequence"/>
</dbReference>
<evidence type="ECO:0000313" key="2">
    <source>
        <dbReference type="Proteomes" id="UP001146793"/>
    </source>
</evidence>
<organism evidence="1 2">
    <name type="scientific">Anaeramoeba flamelloides</name>
    <dbReference type="NCBI Taxonomy" id="1746091"/>
    <lineage>
        <taxon>Eukaryota</taxon>
        <taxon>Metamonada</taxon>
        <taxon>Anaeramoebidae</taxon>
        <taxon>Anaeramoeba</taxon>
    </lineage>
</organism>
<evidence type="ECO:0000313" key="1">
    <source>
        <dbReference type="EMBL" id="KAJ3441278.1"/>
    </source>
</evidence>
<dbReference type="EMBL" id="JANTQA010000029">
    <property type="protein sequence ID" value="KAJ3441278.1"/>
    <property type="molecule type" value="Genomic_DNA"/>
</dbReference>
<dbReference type="AlphaFoldDB" id="A0AAV7ZH00"/>
<accession>A0AAV7ZH00</accession>
<comment type="caution">
    <text evidence="1">The sequence shown here is derived from an EMBL/GenBank/DDBJ whole genome shotgun (WGS) entry which is preliminary data.</text>
</comment>
<dbReference type="PANTHER" id="PTHR37332:SF1">
    <property type="entry name" value="ELMO DOMAIN-CONTAINING PROTEIN"/>
    <property type="match status" value="1"/>
</dbReference>
<gene>
    <name evidence="1" type="ORF">M0812_13284</name>
</gene>
<reference evidence="1" key="1">
    <citation type="submission" date="2022-08" db="EMBL/GenBank/DDBJ databases">
        <title>Novel sulphate-reducing endosymbionts in the free-living metamonad Anaeramoeba.</title>
        <authorList>
            <person name="Jerlstrom-Hultqvist J."/>
            <person name="Cepicka I."/>
            <person name="Gallot-Lavallee L."/>
            <person name="Salas-Leiva D."/>
            <person name="Curtis B.A."/>
            <person name="Zahonova K."/>
            <person name="Pipaliya S."/>
            <person name="Dacks J."/>
            <person name="Roger A.J."/>
        </authorList>
    </citation>
    <scope>NUCLEOTIDE SEQUENCE</scope>
    <source>
        <strain evidence="1">Busselton2</strain>
    </source>
</reference>
<protein>
    <submittedName>
        <fullName evidence="1">Uncharacterized protein</fullName>
    </submittedName>
</protein>
<sequence>MTDYMRLLETVVTKRTENFKYLKRIHEGGVYWLNVGLVTTDNIMKYYRSSQDLLKKRVHLFFFLGLSLGPFLQIPNGSLYLHSLNCLLDEFSAKFKVKKHKKVKLPISEEDEKFLNSRNVISGSSNEKHKFLMVPDVNTENFDYLQIVYALFDLLSHLSRKYLDPNCENKLFYECIVAIDDWFYKLIIKPIVKEIHEISASMITRELTTFDPLFNSAFQGFLKVKNEMIKEKDQKKEIKQEN</sequence>
<name>A0AAV7ZH00_9EUKA</name>